<dbReference type="AlphaFoldDB" id="A0A4S3MDV2"/>
<dbReference type="OrthoDB" id="8592692at2"/>
<dbReference type="RefSeq" id="WP_136338051.1">
    <property type="nucleotide sequence ID" value="NZ_SSMD01000002.1"/>
</dbReference>
<evidence type="ECO:0000313" key="2">
    <source>
        <dbReference type="Proteomes" id="UP000306113"/>
    </source>
</evidence>
<keyword evidence="2" id="KW-1185">Reference proteome</keyword>
<name>A0A4S3MDV2_9RHOB</name>
<comment type="caution">
    <text evidence="1">The sequence shown here is derived from an EMBL/GenBank/DDBJ whole genome shotgun (WGS) entry which is preliminary data.</text>
</comment>
<dbReference type="PROSITE" id="PS51257">
    <property type="entry name" value="PROKAR_LIPOPROTEIN"/>
    <property type="match status" value="1"/>
</dbReference>
<accession>A0A4S3MDV2</accession>
<protein>
    <recommendedName>
        <fullName evidence="3">Lipoprotein</fullName>
    </recommendedName>
</protein>
<dbReference type="Proteomes" id="UP000306113">
    <property type="component" value="Unassembled WGS sequence"/>
</dbReference>
<dbReference type="EMBL" id="SSMD01000002">
    <property type="protein sequence ID" value="THD75688.1"/>
    <property type="molecule type" value="Genomic_DNA"/>
</dbReference>
<evidence type="ECO:0000313" key="1">
    <source>
        <dbReference type="EMBL" id="THD75688.1"/>
    </source>
</evidence>
<proteinExistence type="predicted"/>
<organism evidence="1 2">
    <name type="scientific">Thalassobius vesicularis</name>
    <dbReference type="NCBI Taxonomy" id="1294297"/>
    <lineage>
        <taxon>Bacteria</taxon>
        <taxon>Pseudomonadati</taxon>
        <taxon>Pseudomonadota</taxon>
        <taxon>Alphaproteobacteria</taxon>
        <taxon>Rhodobacterales</taxon>
        <taxon>Roseobacteraceae</taxon>
        <taxon>Thalassovita</taxon>
    </lineage>
</organism>
<evidence type="ECO:0008006" key="3">
    <source>
        <dbReference type="Google" id="ProtNLM"/>
    </source>
</evidence>
<reference evidence="1 2" key="1">
    <citation type="submission" date="2019-04" db="EMBL/GenBank/DDBJ databases">
        <title>Draft genome sequence of Youngimonas vesicularis.</title>
        <authorList>
            <person name="Hameed A."/>
        </authorList>
    </citation>
    <scope>NUCLEOTIDE SEQUENCE [LARGE SCALE GENOMIC DNA]</scope>
    <source>
        <strain evidence="1 2">CC-AMW-E</strain>
    </source>
</reference>
<gene>
    <name evidence="1" type="ORF">E7681_04325</name>
</gene>
<sequence length="107" mass="11336">MKKFMLVLGVLALAGCLPQDDPPGPKSIPAKKAACEAAGGTYAPGGIFSPEYICFTENPDAGKSCRKATDCTDTCLADTRTCNKVSPMFGCYSYLDEKGKKVEICVD</sequence>